<evidence type="ECO:0000313" key="14">
    <source>
        <dbReference type="Proteomes" id="UP001314229"/>
    </source>
</evidence>
<dbReference type="Gene3D" id="3.10.20.90">
    <property type="entry name" value="Phosphatidylinositol 3-kinase Catalytic Subunit, Chain A, domain 1"/>
    <property type="match status" value="2"/>
</dbReference>
<dbReference type="FunFam" id="1.10.510.10:FF:000006">
    <property type="entry name" value="Serine/threonine-protein kinase WNK1 isoform 2"/>
    <property type="match status" value="1"/>
</dbReference>
<feature type="compositionally biased region" description="Acidic residues" evidence="11">
    <location>
        <begin position="1116"/>
        <end position="1125"/>
    </location>
</feature>
<feature type="domain" description="Protein kinase" evidence="12">
    <location>
        <begin position="107"/>
        <end position="364"/>
    </location>
</feature>
<comment type="catalytic activity">
    <reaction evidence="10">
        <text>L-seryl-[protein] + ATP = O-phospho-L-seryl-[protein] + ADP + H(+)</text>
        <dbReference type="Rhea" id="RHEA:17989"/>
        <dbReference type="Rhea" id="RHEA-COMP:9863"/>
        <dbReference type="Rhea" id="RHEA-COMP:11604"/>
        <dbReference type="ChEBI" id="CHEBI:15378"/>
        <dbReference type="ChEBI" id="CHEBI:29999"/>
        <dbReference type="ChEBI" id="CHEBI:30616"/>
        <dbReference type="ChEBI" id="CHEBI:83421"/>
        <dbReference type="ChEBI" id="CHEBI:456216"/>
        <dbReference type="EC" id="2.7.11.1"/>
    </reaction>
</comment>
<feature type="compositionally biased region" description="Acidic residues" evidence="11">
    <location>
        <begin position="1165"/>
        <end position="1176"/>
    </location>
</feature>
<feature type="region of interest" description="Disordered" evidence="11">
    <location>
        <begin position="1252"/>
        <end position="1274"/>
    </location>
</feature>
<reference evidence="13 14" key="1">
    <citation type="submission" date="2024-01" db="EMBL/GenBank/DDBJ databases">
        <authorList>
            <person name="Alioto T."/>
            <person name="Alioto T."/>
            <person name="Gomez Garrido J."/>
        </authorList>
    </citation>
    <scope>NUCLEOTIDE SEQUENCE [LARGE SCALE GENOMIC DNA]</scope>
</reference>
<keyword evidence="8" id="KW-0067">ATP-binding</keyword>
<dbReference type="SMART" id="SM00220">
    <property type="entry name" value="S_TKc"/>
    <property type="match status" value="1"/>
</dbReference>
<evidence type="ECO:0000256" key="4">
    <source>
        <dbReference type="ARBA" id="ARBA00022553"/>
    </source>
</evidence>
<dbReference type="InterPro" id="IPR011009">
    <property type="entry name" value="Kinase-like_dom_sf"/>
</dbReference>
<evidence type="ECO:0000256" key="6">
    <source>
        <dbReference type="ARBA" id="ARBA00022741"/>
    </source>
</evidence>
<feature type="compositionally biased region" description="Polar residues" evidence="11">
    <location>
        <begin position="968"/>
        <end position="994"/>
    </location>
</feature>
<evidence type="ECO:0000256" key="7">
    <source>
        <dbReference type="ARBA" id="ARBA00022777"/>
    </source>
</evidence>
<dbReference type="Pfam" id="PF00069">
    <property type="entry name" value="Pkinase"/>
    <property type="match status" value="1"/>
</dbReference>
<dbReference type="PROSITE" id="PS50011">
    <property type="entry name" value="PROTEIN_KINASE_DOM"/>
    <property type="match status" value="1"/>
</dbReference>
<protein>
    <recommendedName>
        <fullName evidence="2">non-specific serine/threonine protein kinase</fullName>
        <ecNumber evidence="2">2.7.11.1</ecNumber>
    </recommendedName>
</protein>
<dbReference type="InterPro" id="IPR000719">
    <property type="entry name" value="Prot_kinase_dom"/>
</dbReference>
<dbReference type="Proteomes" id="UP001314229">
    <property type="component" value="Unassembled WGS sequence"/>
</dbReference>
<evidence type="ECO:0000256" key="2">
    <source>
        <dbReference type="ARBA" id="ARBA00012513"/>
    </source>
</evidence>
<evidence type="ECO:0000256" key="10">
    <source>
        <dbReference type="ARBA" id="ARBA00048679"/>
    </source>
</evidence>
<feature type="compositionally biased region" description="Pro residues" evidence="11">
    <location>
        <begin position="921"/>
        <end position="944"/>
    </location>
</feature>
<gene>
    <name evidence="13" type="ORF">FSCOSCO3_A032452</name>
</gene>
<dbReference type="InterPro" id="IPR008271">
    <property type="entry name" value="Ser/Thr_kinase_AS"/>
</dbReference>
<dbReference type="GO" id="GO:0004674">
    <property type="term" value="F:protein serine/threonine kinase activity"/>
    <property type="evidence" value="ECO:0007669"/>
    <property type="project" value="UniProtKB-KW"/>
</dbReference>
<accession>A0AAV1QAH7</accession>
<feature type="compositionally biased region" description="Low complexity" evidence="11">
    <location>
        <begin position="950"/>
        <end position="959"/>
    </location>
</feature>
<feature type="compositionally biased region" description="Low complexity" evidence="11">
    <location>
        <begin position="751"/>
        <end position="760"/>
    </location>
</feature>
<keyword evidence="6" id="KW-0547">Nucleotide-binding</keyword>
<dbReference type="FunFam" id="3.10.20.90:FF:000007">
    <property type="entry name" value="Serine/threonine-protein kinase WNK1 isoform 1"/>
    <property type="match status" value="1"/>
</dbReference>
<keyword evidence="7 13" id="KW-0418">Kinase</keyword>
<dbReference type="GO" id="GO:0005524">
    <property type="term" value="F:ATP binding"/>
    <property type="evidence" value="ECO:0007669"/>
    <property type="project" value="UniProtKB-KW"/>
</dbReference>
<dbReference type="Gene3D" id="3.30.200.20">
    <property type="entry name" value="Phosphorylase Kinase, domain 1"/>
    <property type="match status" value="1"/>
</dbReference>
<dbReference type="Pfam" id="PF12202">
    <property type="entry name" value="OSR1_C"/>
    <property type="match status" value="1"/>
</dbReference>
<evidence type="ECO:0000259" key="12">
    <source>
        <dbReference type="PROSITE" id="PS50011"/>
    </source>
</evidence>
<feature type="region of interest" description="Disordered" evidence="11">
    <location>
        <begin position="1293"/>
        <end position="1317"/>
    </location>
</feature>
<comment type="cofactor">
    <cofactor evidence="1">
        <name>Mg(2+)</name>
        <dbReference type="ChEBI" id="CHEBI:18420"/>
    </cofactor>
</comment>
<feature type="compositionally biased region" description="Low complexity" evidence="11">
    <location>
        <begin position="519"/>
        <end position="573"/>
    </location>
</feature>
<evidence type="ECO:0000256" key="1">
    <source>
        <dbReference type="ARBA" id="ARBA00001946"/>
    </source>
</evidence>
<dbReference type="PANTHER" id="PTHR13902">
    <property type="entry name" value="SERINE/THREONINE-PROTEIN KINASE WNK WITH NO LYSINE -RELATED"/>
    <property type="match status" value="1"/>
</dbReference>
<evidence type="ECO:0000256" key="8">
    <source>
        <dbReference type="ARBA" id="ARBA00022840"/>
    </source>
</evidence>
<sequence length="1317" mass="143971">MLPESTDDETVKRPEEENKEEGGEEEESVLPPPPPPVTMTTWNDDLTVQSDTALNPDGGWDSGEDSAALSDSNRELLLWQQREQEERDEKEEKETQAVASSPDGRFLKFNIEIGRGSFKTVYKGLDTETTVEVAWCELQTHRLNRSERQRFSEEIEMLKALQHPNIVRFFDSWKSVKGTRCTILVTELMTSGTLKTYLRRFRQMKLKLLQRWSFQILKGLQFLHSRCPPILHRDLKCDNIFITGPTASVKIGDLGLATLKKASFAKSVIGTPEFMAPEMYEEKYDEAVDIYAFGMCILEMATSEYPYSECRNAAQIYRKVTTGIKPDSFSKVKVPELKEIIDGCIRTNSSERFTVQDLLDHRFFQEQLGVHVELAEDDDGSKEALTLWLRMDGNKKLHGKYKDNNAIEFLFDLYKDVPEVVAQEMVVLGFVCEADYMLVAKVLRDRVTAIKRQREKQRCLADETVNRQQEVVIEEESEPAPPHPEASNQKPAPAAGKQDSAVLSPPAAGSTPSAPPPVTTTTSALPPVTTTSSAAPPVTTTSSALTPVTTTSSALPPVTTTSSAAPQVTTTSSAPPPVPTTSPAAPSSSSPNRLPVTRTKKPPPLPMLCHPKSIAVSQNPETPPSASGYSSPADSYASDVTSGLSDGNDGQSEKSKQEVTSRSVARQFRRKARARLRITGLSDIAERVVECQLQTHNNKMVTFKFDLDGDNPDDIASVMIHRDFIMPSEWNEFILRMNDIINRTNLEDQSLSRSLSSSSLPDIEDADPPPLKAADFHIDPDASPAVRPLRSQSFHTSSSGTRAHFIIISSFNHLFHLEIQFYNRHRNNINKAQNLPPISRPSIPNPPLLPSPPPPPPPPQFNLPPPPFSPVPSSSSSVPPSPPNWPPHNQPLFSLANVLSLAMSVAQSLLPPAGSSNQSFHPPPVSPPFPPLSPPLSLKLPPPNRASFSALPLPQQTYAPPTPPTGSAPDSQQEASFSRNPNAPQRQSPAQQVGSAPPPKGSELADSSPSASNPLNTGSSSIAPSPPQEVAKPPVLTVGRFQVTPSKNTPAVHPQELRPLSQTIPTPHSPPPLDKSPSSESSTEEQRDSESSVETVTVSPFGHRPPGYHSNPGGQEESEEGEEETGSGGRRLSVSLSDELAGSRVLSGGSFSQSRSRSAPYMSSDESESENEEMWEELQELRDRHLVEVQNLQANQKQEIEALYWKMGKAPPPNIVSPAIMLNHRQRRLSKTGNYLPTRRNSLHRLDTLPPAGIMRKSSASSSGGSQEKAGKGVSFVPGHSCMGTRNNGVATVTSSSQQLDTSSMCLQSTPPSDDIM</sequence>
<evidence type="ECO:0000256" key="5">
    <source>
        <dbReference type="ARBA" id="ARBA00022679"/>
    </source>
</evidence>
<dbReference type="InterPro" id="IPR050588">
    <property type="entry name" value="WNK_Ser-Thr_kinase"/>
</dbReference>
<organism evidence="13 14">
    <name type="scientific">Scomber scombrus</name>
    <name type="common">Atlantic mackerel</name>
    <name type="synonym">Scomber vernalis</name>
    <dbReference type="NCBI Taxonomy" id="13677"/>
    <lineage>
        <taxon>Eukaryota</taxon>
        <taxon>Metazoa</taxon>
        <taxon>Chordata</taxon>
        <taxon>Craniata</taxon>
        <taxon>Vertebrata</taxon>
        <taxon>Euteleostomi</taxon>
        <taxon>Actinopterygii</taxon>
        <taxon>Neopterygii</taxon>
        <taxon>Teleostei</taxon>
        <taxon>Neoteleostei</taxon>
        <taxon>Acanthomorphata</taxon>
        <taxon>Pelagiaria</taxon>
        <taxon>Scombriformes</taxon>
        <taxon>Scombridae</taxon>
        <taxon>Scomber</taxon>
    </lineage>
</organism>
<feature type="region of interest" description="Disordered" evidence="11">
    <location>
        <begin position="751"/>
        <end position="796"/>
    </location>
</feature>
<keyword evidence="4" id="KW-0597">Phosphoprotein</keyword>
<dbReference type="CDD" id="cd14033">
    <property type="entry name" value="STKc_WNK4"/>
    <property type="match status" value="1"/>
</dbReference>
<dbReference type="EMBL" id="CAWUFR010000695">
    <property type="protein sequence ID" value="CAK6980499.1"/>
    <property type="molecule type" value="Genomic_DNA"/>
</dbReference>
<dbReference type="Gene3D" id="1.10.510.10">
    <property type="entry name" value="Transferase(Phosphotransferase) domain 1"/>
    <property type="match status" value="1"/>
</dbReference>
<feature type="compositionally biased region" description="Low complexity" evidence="11">
    <location>
        <begin position="503"/>
        <end position="512"/>
    </location>
</feature>
<feature type="region of interest" description="Disordered" evidence="11">
    <location>
        <begin position="472"/>
        <end position="668"/>
    </location>
</feature>
<keyword evidence="5" id="KW-0808">Transferase</keyword>
<evidence type="ECO:0000256" key="11">
    <source>
        <dbReference type="SAM" id="MobiDB-lite"/>
    </source>
</evidence>
<feature type="region of interest" description="Disordered" evidence="11">
    <location>
        <begin position="832"/>
        <end position="885"/>
    </location>
</feature>
<feature type="compositionally biased region" description="Low complexity" evidence="11">
    <location>
        <begin position="1257"/>
        <end position="1268"/>
    </location>
</feature>
<dbReference type="FunFam" id="3.30.200.20:FF:000010">
    <property type="entry name" value="Serine/threonine-protein kinase WNK1 isoform 2"/>
    <property type="match status" value="1"/>
</dbReference>
<evidence type="ECO:0000313" key="13">
    <source>
        <dbReference type="EMBL" id="CAK6980499.1"/>
    </source>
</evidence>
<comment type="catalytic activity">
    <reaction evidence="9">
        <text>L-threonyl-[protein] + ATP = O-phospho-L-threonyl-[protein] + ADP + H(+)</text>
        <dbReference type="Rhea" id="RHEA:46608"/>
        <dbReference type="Rhea" id="RHEA-COMP:11060"/>
        <dbReference type="Rhea" id="RHEA-COMP:11605"/>
        <dbReference type="ChEBI" id="CHEBI:15378"/>
        <dbReference type="ChEBI" id="CHEBI:30013"/>
        <dbReference type="ChEBI" id="CHEBI:30616"/>
        <dbReference type="ChEBI" id="CHEBI:61977"/>
        <dbReference type="ChEBI" id="CHEBI:456216"/>
        <dbReference type="EC" id="2.7.11.1"/>
    </reaction>
</comment>
<dbReference type="SUPFAM" id="SSF56112">
    <property type="entry name" value="Protein kinase-like (PK-like)"/>
    <property type="match status" value="1"/>
</dbReference>
<dbReference type="InterPro" id="IPR024678">
    <property type="entry name" value="Kinase_OSR1/WNK_CCT"/>
</dbReference>
<proteinExistence type="predicted"/>
<feature type="compositionally biased region" description="Pro residues" evidence="11">
    <location>
        <begin position="843"/>
        <end position="870"/>
    </location>
</feature>
<dbReference type="Pfam" id="PF24889">
    <property type="entry name" value="CCTL2_WNK"/>
    <property type="match status" value="1"/>
</dbReference>
<feature type="compositionally biased region" description="Low complexity" evidence="11">
    <location>
        <begin position="1147"/>
        <end position="1158"/>
    </location>
</feature>
<keyword evidence="14" id="KW-1185">Reference proteome</keyword>
<feature type="compositionally biased region" description="Polar residues" evidence="11">
    <location>
        <begin position="615"/>
        <end position="650"/>
    </location>
</feature>
<name>A0AAV1QAH7_SCOSC</name>
<evidence type="ECO:0000256" key="9">
    <source>
        <dbReference type="ARBA" id="ARBA00047899"/>
    </source>
</evidence>
<feature type="compositionally biased region" description="Polar residues" evidence="11">
    <location>
        <begin position="38"/>
        <end position="53"/>
    </location>
</feature>
<feature type="compositionally biased region" description="Low complexity" evidence="11">
    <location>
        <begin position="581"/>
        <end position="591"/>
    </location>
</feature>
<dbReference type="PROSITE" id="PS00108">
    <property type="entry name" value="PROTEIN_KINASE_ST"/>
    <property type="match status" value="1"/>
</dbReference>
<feature type="region of interest" description="Disordered" evidence="11">
    <location>
        <begin position="1"/>
        <end position="70"/>
    </location>
</feature>
<evidence type="ECO:0000256" key="3">
    <source>
        <dbReference type="ARBA" id="ARBA00022527"/>
    </source>
</evidence>
<feature type="region of interest" description="Disordered" evidence="11">
    <location>
        <begin position="913"/>
        <end position="1176"/>
    </location>
</feature>
<feature type="compositionally biased region" description="Polar residues" evidence="11">
    <location>
        <begin position="1005"/>
        <end position="1023"/>
    </location>
</feature>
<keyword evidence="3" id="KW-0723">Serine/threonine-protein kinase</keyword>
<dbReference type="EC" id="2.7.11.1" evidence="2"/>
<dbReference type="InterPro" id="IPR056865">
    <property type="entry name" value="CCTL2_WNK"/>
</dbReference>
<comment type="caution">
    <text evidence="13">The sequence shown here is derived from an EMBL/GenBank/DDBJ whole genome shotgun (WGS) entry which is preliminary data.</text>
</comment>
<feature type="compositionally biased region" description="Acidic residues" evidence="11">
    <location>
        <begin position="17"/>
        <end position="28"/>
    </location>
</feature>